<organism evidence="4">
    <name type="scientific">Kitasatospora camelliae</name>
    <dbReference type="NCBI Taxonomy" id="3156397"/>
    <lineage>
        <taxon>Bacteria</taxon>
        <taxon>Bacillati</taxon>
        <taxon>Actinomycetota</taxon>
        <taxon>Actinomycetes</taxon>
        <taxon>Kitasatosporales</taxon>
        <taxon>Streptomycetaceae</taxon>
        <taxon>Kitasatospora</taxon>
    </lineage>
</organism>
<dbReference type="SUPFAM" id="SSF52777">
    <property type="entry name" value="CoA-dependent acyltransferases"/>
    <property type="match status" value="1"/>
</dbReference>
<evidence type="ECO:0000256" key="1">
    <source>
        <dbReference type="SAM" id="MobiDB-lite"/>
    </source>
</evidence>
<dbReference type="Pfam" id="PF06974">
    <property type="entry name" value="WS_DGAT_C"/>
    <property type="match status" value="1"/>
</dbReference>
<evidence type="ECO:0000259" key="3">
    <source>
        <dbReference type="Pfam" id="PF06974"/>
    </source>
</evidence>
<feature type="domain" description="O-acyltransferase WSD1 C-terminal" evidence="3">
    <location>
        <begin position="276"/>
        <end position="416"/>
    </location>
</feature>
<feature type="region of interest" description="Disordered" evidence="1">
    <location>
        <begin position="153"/>
        <end position="173"/>
    </location>
</feature>
<gene>
    <name evidence="4" type="ORF">ABWK59_00155</name>
</gene>
<protein>
    <submittedName>
        <fullName evidence="4">Wax ester/triacylglycerol synthase domain-containing protein</fullName>
    </submittedName>
</protein>
<dbReference type="InterPro" id="IPR009721">
    <property type="entry name" value="O-acyltransferase_WSD1_C"/>
</dbReference>
<dbReference type="GO" id="GO:0045017">
    <property type="term" value="P:glycerolipid biosynthetic process"/>
    <property type="evidence" value="ECO:0007669"/>
    <property type="project" value="InterPro"/>
</dbReference>
<dbReference type="AlphaFoldDB" id="A0AAU8JQS0"/>
<proteinExistence type="predicted"/>
<dbReference type="GO" id="GO:0004144">
    <property type="term" value="F:diacylglycerol O-acyltransferase activity"/>
    <property type="evidence" value="ECO:0007669"/>
    <property type="project" value="InterPro"/>
</dbReference>
<feature type="domain" description="O-acyltransferase WSD1-like N-terminal" evidence="2">
    <location>
        <begin position="31"/>
        <end position="184"/>
    </location>
</feature>
<dbReference type="KEGG" id="kcm:ABWK59_00155"/>
<dbReference type="InterPro" id="IPR023213">
    <property type="entry name" value="CAT-like_dom_sf"/>
</dbReference>
<evidence type="ECO:0000259" key="2">
    <source>
        <dbReference type="Pfam" id="PF03007"/>
    </source>
</evidence>
<accession>A0AAU8JQS0</accession>
<reference evidence="4" key="1">
    <citation type="submission" date="2024-06" db="EMBL/GenBank/DDBJ databases">
        <title>The genome sequences of Kitasatospora sp. strain HUAS MG31.</title>
        <authorList>
            <person name="Mo P."/>
        </authorList>
    </citation>
    <scope>NUCLEOTIDE SEQUENCE</scope>
    <source>
        <strain evidence="4">HUAS MG31</strain>
    </source>
</reference>
<dbReference type="InterPro" id="IPR004255">
    <property type="entry name" value="O-acyltransferase_WSD1_N"/>
</dbReference>
<sequence length="419" mass="44182">MDEKLYLSPVDEAHASDPAAPMFSVVAYFSGEPPAVDVLRERVAARWGAAARLRRVLPEIRRGPGRLRWGVVDRFDPRRQVVACDDGGPAAADLHRALLGRRLPDGFPPWRLELVPHAGEGMFALVMVVHHALMDAASTQTLFGRLLDGAAAPSAAPSVDPRPAPSASRAFPRSPVRGLGGAARVAGVLLGPSRRLPVDPADLRPETAWRPLDAGTLEAARSALPGRAATRTEVVLAAAAGALRAVHGRGEQGPGRGAPLFAGVPVDLRSRPEELGNVLTVLRAPLPVDLGRPEDRLAACRGLIGSLRADHLDDVGWYLLNAAARVGPGALRTLTSLMPRVAPVGCTSIRWRRGPWCLDGRPLTRVVLVGPPSAPGTVYLSLVGYADALSLCVVSHTLPGDSGRLAARFEQELAALGSA</sequence>
<dbReference type="Pfam" id="PF03007">
    <property type="entry name" value="WS_DGAT_cat"/>
    <property type="match status" value="1"/>
</dbReference>
<dbReference type="EMBL" id="CP159872">
    <property type="protein sequence ID" value="XCM77477.1"/>
    <property type="molecule type" value="Genomic_DNA"/>
</dbReference>
<name>A0AAU8JQS0_9ACTN</name>
<evidence type="ECO:0000313" key="4">
    <source>
        <dbReference type="EMBL" id="XCM77477.1"/>
    </source>
</evidence>
<dbReference type="Gene3D" id="3.30.559.10">
    <property type="entry name" value="Chloramphenicol acetyltransferase-like domain"/>
    <property type="match status" value="1"/>
</dbReference>
<dbReference type="RefSeq" id="WP_354637094.1">
    <property type="nucleotide sequence ID" value="NZ_CP159872.1"/>
</dbReference>